<dbReference type="InterPro" id="IPR032675">
    <property type="entry name" value="LRR_dom_sf"/>
</dbReference>
<dbReference type="Gene3D" id="3.80.10.10">
    <property type="entry name" value="Ribonuclease Inhibitor"/>
    <property type="match status" value="1"/>
</dbReference>
<proteinExistence type="predicted"/>
<evidence type="ECO:0000313" key="1">
    <source>
        <dbReference type="EMBL" id="MBA4660628.1"/>
    </source>
</evidence>
<sequence length="184" mass="20517">MEVLECLRDGLAFLHHLHSIYLKECPRLSWVPGDLLPTSLGNFGVIDCKRSEFPISTERMQQYTSLSYLELTNTSSNLVLFPLGIFPALAMLQLSGCKNLEKVLTRDSLTSLKVLHILSCPKVEMIGQPTGRGEATILSAPNLEFLTIADCEKVKAVHIETQREALVPKLQWLGVSETPSKWIP</sequence>
<organism evidence="1">
    <name type="scientific">Opuntia streptacantha</name>
    <name type="common">Prickly pear cactus</name>
    <name type="synonym">Opuntia cardona</name>
    <dbReference type="NCBI Taxonomy" id="393608"/>
    <lineage>
        <taxon>Eukaryota</taxon>
        <taxon>Viridiplantae</taxon>
        <taxon>Streptophyta</taxon>
        <taxon>Embryophyta</taxon>
        <taxon>Tracheophyta</taxon>
        <taxon>Spermatophyta</taxon>
        <taxon>Magnoliopsida</taxon>
        <taxon>eudicotyledons</taxon>
        <taxon>Gunneridae</taxon>
        <taxon>Pentapetalae</taxon>
        <taxon>Caryophyllales</taxon>
        <taxon>Cactineae</taxon>
        <taxon>Cactaceae</taxon>
        <taxon>Opuntioideae</taxon>
        <taxon>Opuntia</taxon>
    </lineage>
</organism>
<name>A0A7C9EF13_OPUST</name>
<dbReference type="EMBL" id="GISG01208415">
    <property type="protein sequence ID" value="MBA4660628.1"/>
    <property type="molecule type" value="Transcribed_RNA"/>
</dbReference>
<reference evidence="1" key="1">
    <citation type="journal article" date="2013" name="J. Plant Res.">
        <title>Effect of fungi and light on seed germination of three Opuntia species from semiarid lands of central Mexico.</title>
        <authorList>
            <person name="Delgado-Sanchez P."/>
            <person name="Jimenez-Bremont J.F."/>
            <person name="Guerrero-Gonzalez Mde L."/>
            <person name="Flores J."/>
        </authorList>
    </citation>
    <scope>NUCLEOTIDE SEQUENCE</scope>
    <source>
        <tissue evidence="1">Cladode</tissue>
    </source>
</reference>
<reference evidence="1" key="2">
    <citation type="submission" date="2020-07" db="EMBL/GenBank/DDBJ databases">
        <authorList>
            <person name="Vera ALvarez R."/>
            <person name="Arias-Moreno D.M."/>
            <person name="Jimenez-Jacinto V."/>
            <person name="Jimenez-Bremont J.F."/>
            <person name="Swaminathan K."/>
            <person name="Moose S.P."/>
            <person name="Guerrero-Gonzalez M.L."/>
            <person name="Marino-Ramirez L."/>
            <person name="Landsman D."/>
            <person name="Rodriguez-Kessler M."/>
            <person name="Delgado-Sanchez P."/>
        </authorList>
    </citation>
    <scope>NUCLEOTIDE SEQUENCE</scope>
    <source>
        <tissue evidence="1">Cladode</tissue>
    </source>
</reference>
<protein>
    <recommendedName>
        <fullName evidence="2">Adenylate cyclase</fullName>
    </recommendedName>
</protein>
<dbReference type="AlphaFoldDB" id="A0A7C9EF13"/>
<evidence type="ECO:0008006" key="2">
    <source>
        <dbReference type="Google" id="ProtNLM"/>
    </source>
</evidence>
<accession>A0A7C9EF13</accession>
<dbReference type="SUPFAM" id="SSF52047">
    <property type="entry name" value="RNI-like"/>
    <property type="match status" value="1"/>
</dbReference>